<organism evidence="1 2">
    <name type="scientific">Pieris macdunnoughi</name>
    <dbReference type="NCBI Taxonomy" id="345717"/>
    <lineage>
        <taxon>Eukaryota</taxon>
        <taxon>Metazoa</taxon>
        <taxon>Ecdysozoa</taxon>
        <taxon>Arthropoda</taxon>
        <taxon>Hexapoda</taxon>
        <taxon>Insecta</taxon>
        <taxon>Pterygota</taxon>
        <taxon>Neoptera</taxon>
        <taxon>Endopterygota</taxon>
        <taxon>Lepidoptera</taxon>
        <taxon>Glossata</taxon>
        <taxon>Ditrysia</taxon>
        <taxon>Papilionoidea</taxon>
        <taxon>Pieridae</taxon>
        <taxon>Pierinae</taxon>
        <taxon>Pieris</taxon>
    </lineage>
</organism>
<dbReference type="OrthoDB" id="6929414at2759"/>
<evidence type="ECO:0000313" key="1">
    <source>
        <dbReference type="EMBL" id="CAF4863558.1"/>
    </source>
</evidence>
<protein>
    <submittedName>
        <fullName evidence="1">Uncharacterized protein</fullName>
    </submittedName>
</protein>
<sequence length="120" mass="13707">MTENDSDHLSHTDYSSLTRRGELDTTKVHFEIGWHLTLEMKVNNIAQYIDASAVLNANNRVRDILEPGHDPHSMFKDFTYLEDFKTARFIKVCFVSVCVVKACSNILLLSMRIIVTTIST</sequence>
<name>A0A821SQJ6_9NEOP</name>
<dbReference type="AlphaFoldDB" id="A0A821SQJ6"/>
<evidence type="ECO:0000313" key="2">
    <source>
        <dbReference type="Proteomes" id="UP000663880"/>
    </source>
</evidence>
<comment type="caution">
    <text evidence="1">The sequence shown here is derived from an EMBL/GenBank/DDBJ whole genome shotgun (WGS) entry which is preliminary data.</text>
</comment>
<reference evidence="1" key="1">
    <citation type="submission" date="2021-02" db="EMBL/GenBank/DDBJ databases">
        <authorList>
            <person name="Steward A R."/>
        </authorList>
    </citation>
    <scope>NUCLEOTIDE SEQUENCE</scope>
</reference>
<dbReference type="Proteomes" id="UP000663880">
    <property type="component" value="Unassembled WGS sequence"/>
</dbReference>
<accession>A0A821SQJ6</accession>
<proteinExistence type="predicted"/>
<gene>
    <name evidence="1" type="ORF">PMACD_LOCUS8118</name>
</gene>
<dbReference type="EMBL" id="CAJOBZ010000020">
    <property type="protein sequence ID" value="CAF4863558.1"/>
    <property type="molecule type" value="Genomic_DNA"/>
</dbReference>
<keyword evidence="2" id="KW-1185">Reference proteome</keyword>